<organism evidence="2 3">
    <name type="scientific">Paenibacillus thailandensis</name>
    <dbReference type="NCBI Taxonomy" id="393250"/>
    <lineage>
        <taxon>Bacteria</taxon>
        <taxon>Bacillati</taxon>
        <taxon>Bacillota</taxon>
        <taxon>Bacilli</taxon>
        <taxon>Bacillales</taxon>
        <taxon>Paenibacillaceae</taxon>
        <taxon>Paenibacillus</taxon>
    </lineage>
</organism>
<dbReference type="RefSeq" id="WP_379272758.1">
    <property type="nucleotide sequence ID" value="NZ_JBHUGT010000045.1"/>
</dbReference>
<sequence length="499" mass="54070">MTDSVIEKWLLEASLLDLQSAMENGELNSEKLVQWYLDRIERYDRLLNSILELNPDALELARELDRERLTAGSRGPLHGIPVLLKDNIGTADRMHTSAGSIALANWHAERDSGVAARLRAAGAVFLGKTNMTEWANFMSSTMWAGYSSRGGLVLNPHGPGELFVGGSSSGSAAAVAAHLAAAAVGTETSGSIISPASQNNIVGLKPTVGLVSRSGIIPISITQDTAGPMTRTVTDAAVMLGVIAGSDERDAMTASADVRKHADYTVFLRRDGLRGARIGIPRYYYGKLETHRLAVAEAAIEVLRKEGAILEDPVELPCERTEWDANVMRYEFKKGLNDYLAGLGEDQPVRSLKELIAYNEANAERALRYGQDVLLWAEETSGTLTEPEYLASKALNREMARAQGIDYAIDAHRLDALLILGDEDLNDVAARAGYPSITVPGGYAEEGLLDPGGYNTKGPQGMTFIGKAYSEPTLLRLAYAFEQATRHRRSPILKPSDEK</sequence>
<dbReference type="PANTHER" id="PTHR42678">
    <property type="entry name" value="AMIDASE"/>
    <property type="match status" value="1"/>
</dbReference>
<dbReference type="Gene3D" id="3.90.1300.10">
    <property type="entry name" value="Amidase signature (AS) domain"/>
    <property type="match status" value="1"/>
</dbReference>
<evidence type="ECO:0000259" key="1">
    <source>
        <dbReference type="Pfam" id="PF01425"/>
    </source>
</evidence>
<dbReference type="SUPFAM" id="SSF75304">
    <property type="entry name" value="Amidase signature (AS) enzymes"/>
    <property type="match status" value="1"/>
</dbReference>
<dbReference type="NCBIfam" id="NF005300">
    <property type="entry name" value="PRK06828.1"/>
    <property type="match status" value="1"/>
</dbReference>
<dbReference type="EMBL" id="JBHUMY010000011">
    <property type="protein sequence ID" value="MFD2660812.1"/>
    <property type="molecule type" value="Genomic_DNA"/>
</dbReference>
<keyword evidence="3" id="KW-1185">Reference proteome</keyword>
<dbReference type="InterPro" id="IPR036928">
    <property type="entry name" value="AS_sf"/>
</dbReference>
<feature type="domain" description="Amidase" evidence="1">
    <location>
        <begin position="32"/>
        <end position="387"/>
    </location>
</feature>
<accession>A0ABW5QWN7</accession>
<gene>
    <name evidence="2" type="ORF">ACFSW5_11200</name>
</gene>
<proteinExistence type="predicted"/>
<dbReference type="Pfam" id="PF01425">
    <property type="entry name" value="Amidase"/>
    <property type="match status" value="1"/>
</dbReference>
<comment type="caution">
    <text evidence="2">The sequence shown here is derived from an EMBL/GenBank/DDBJ whole genome shotgun (WGS) entry which is preliminary data.</text>
</comment>
<evidence type="ECO:0000313" key="3">
    <source>
        <dbReference type="Proteomes" id="UP001597493"/>
    </source>
</evidence>
<dbReference type="Proteomes" id="UP001597493">
    <property type="component" value="Unassembled WGS sequence"/>
</dbReference>
<evidence type="ECO:0000313" key="2">
    <source>
        <dbReference type="EMBL" id="MFD2660812.1"/>
    </source>
</evidence>
<protein>
    <submittedName>
        <fullName evidence="2">Amidase family protein</fullName>
    </submittedName>
</protein>
<dbReference type="InterPro" id="IPR023631">
    <property type="entry name" value="Amidase_dom"/>
</dbReference>
<name>A0ABW5QWN7_9BACL</name>
<reference evidence="3" key="1">
    <citation type="journal article" date="2019" name="Int. J. Syst. Evol. Microbiol.">
        <title>The Global Catalogue of Microorganisms (GCM) 10K type strain sequencing project: providing services to taxonomists for standard genome sequencing and annotation.</title>
        <authorList>
            <consortium name="The Broad Institute Genomics Platform"/>
            <consortium name="The Broad Institute Genome Sequencing Center for Infectious Disease"/>
            <person name="Wu L."/>
            <person name="Ma J."/>
        </authorList>
    </citation>
    <scope>NUCLEOTIDE SEQUENCE [LARGE SCALE GENOMIC DNA]</scope>
    <source>
        <strain evidence="3">TISTR 1827</strain>
    </source>
</reference>
<dbReference type="PANTHER" id="PTHR42678:SF34">
    <property type="entry name" value="OS04G0183300 PROTEIN"/>
    <property type="match status" value="1"/>
</dbReference>